<dbReference type="GO" id="GO:0008233">
    <property type="term" value="F:peptidase activity"/>
    <property type="evidence" value="ECO:0007669"/>
    <property type="project" value="UniProtKB-KW"/>
</dbReference>
<dbReference type="Proteomes" id="UP001153555">
    <property type="component" value="Unassembled WGS sequence"/>
</dbReference>
<feature type="domain" description="Xylanase inhibitor C-terminal" evidence="5">
    <location>
        <begin position="230"/>
        <end position="337"/>
    </location>
</feature>
<evidence type="ECO:0000259" key="5">
    <source>
        <dbReference type="Pfam" id="PF14541"/>
    </source>
</evidence>
<dbReference type="AlphaFoldDB" id="A0A9N7R8J1"/>
<dbReference type="InterPro" id="IPR032861">
    <property type="entry name" value="TAXi_N"/>
</dbReference>
<feature type="signal peptide" evidence="4">
    <location>
        <begin position="1"/>
        <end position="22"/>
    </location>
</feature>
<evidence type="ECO:0000259" key="6">
    <source>
        <dbReference type="Pfam" id="PF14543"/>
    </source>
</evidence>
<evidence type="ECO:0000256" key="3">
    <source>
        <dbReference type="ARBA" id="ARBA00022801"/>
    </source>
</evidence>
<feature type="chain" id="PRO_5040432612" description="Peptidase A1 domain-containing protein" evidence="4">
    <location>
        <begin position="23"/>
        <end position="349"/>
    </location>
</feature>
<keyword evidence="2" id="KW-0645">Protease</keyword>
<reference evidence="7" key="1">
    <citation type="submission" date="2019-12" db="EMBL/GenBank/DDBJ databases">
        <authorList>
            <person name="Scholes J."/>
        </authorList>
    </citation>
    <scope>NUCLEOTIDE SEQUENCE</scope>
</reference>
<name>A0A9N7R8J1_STRHE</name>
<dbReference type="Pfam" id="PF14541">
    <property type="entry name" value="TAXi_C"/>
    <property type="match status" value="1"/>
</dbReference>
<dbReference type="InterPro" id="IPR051708">
    <property type="entry name" value="Plant_Aspart_Prot_A1"/>
</dbReference>
<organism evidence="7 8">
    <name type="scientific">Striga hermonthica</name>
    <name type="common">Purple witchweed</name>
    <name type="synonym">Buchnera hermonthica</name>
    <dbReference type="NCBI Taxonomy" id="68872"/>
    <lineage>
        <taxon>Eukaryota</taxon>
        <taxon>Viridiplantae</taxon>
        <taxon>Streptophyta</taxon>
        <taxon>Embryophyta</taxon>
        <taxon>Tracheophyta</taxon>
        <taxon>Spermatophyta</taxon>
        <taxon>Magnoliopsida</taxon>
        <taxon>eudicotyledons</taxon>
        <taxon>Gunneridae</taxon>
        <taxon>Pentapetalae</taxon>
        <taxon>asterids</taxon>
        <taxon>lamiids</taxon>
        <taxon>Lamiales</taxon>
        <taxon>Orobanchaceae</taxon>
        <taxon>Buchnereae</taxon>
        <taxon>Striga</taxon>
    </lineage>
</organism>
<comment type="similarity">
    <text evidence="1">Belongs to the peptidase A1 family.</text>
</comment>
<proteinExistence type="inferred from homology"/>
<feature type="domain" description="Xylanase inhibitor N-terminal" evidence="6">
    <location>
        <begin position="87"/>
        <end position="214"/>
    </location>
</feature>
<dbReference type="Pfam" id="PF14543">
    <property type="entry name" value="TAXi_N"/>
    <property type="match status" value="1"/>
</dbReference>
<protein>
    <recommendedName>
        <fullName evidence="9">Peptidase A1 domain-containing protein</fullName>
    </recommendedName>
</protein>
<dbReference type="InterPro" id="IPR032799">
    <property type="entry name" value="TAXi_C"/>
</dbReference>
<accession>A0A9N7R8J1</accession>
<dbReference type="InterPro" id="IPR021109">
    <property type="entry name" value="Peptidase_aspartic_dom_sf"/>
</dbReference>
<dbReference type="PANTHER" id="PTHR47967">
    <property type="entry name" value="OS07G0603500 PROTEIN-RELATED"/>
    <property type="match status" value="1"/>
</dbReference>
<evidence type="ECO:0000313" key="7">
    <source>
        <dbReference type="EMBL" id="CAA0818515.1"/>
    </source>
</evidence>
<evidence type="ECO:0000256" key="1">
    <source>
        <dbReference type="ARBA" id="ARBA00007447"/>
    </source>
</evidence>
<gene>
    <name evidence="7" type="ORF">SHERM_00285</name>
</gene>
<sequence length="349" mass="38442">MTIHRAFLRLIFLVSAAGCSMAVSSSSPEVDLIIHRKTDRMESMSLVVGELVAELFVGSRRDVVRLLVDPTNRMESMSPVVGELVAELFVGSRRDVVRLLVDPTSQLTWMKCTRTGNKGNFNKNTSVFDGGNSTSFVTTVCLNPAMICPLDISNTFQANSFCDKAGNCAYNMSYNVGSTSGEFAKDTFTINVTDNNGRTKSVQVAHVLFGCTDKTSLLDNIVGPHIHGGYTSLPSGTYEAIVGPLHKWMSGFWRRIKPGMFGPLEYCYSVKNELHIWPQLDFVFGDEKVFRPVGPGLVVGLKPGVKCLGFTRSTDMFPVMGTIMQGDHWMQFRTGKSPKLCFAKANCTR</sequence>
<keyword evidence="8" id="KW-1185">Reference proteome</keyword>
<dbReference type="EMBL" id="CACSLK010017224">
    <property type="protein sequence ID" value="CAA0818515.1"/>
    <property type="molecule type" value="Genomic_DNA"/>
</dbReference>
<dbReference type="SUPFAM" id="SSF50630">
    <property type="entry name" value="Acid proteases"/>
    <property type="match status" value="1"/>
</dbReference>
<keyword evidence="4" id="KW-0732">Signal</keyword>
<keyword evidence="3" id="KW-0378">Hydrolase</keyword>
<dbReference type="Gene3D" id="2.40.70.10">
    <property type="entry name" value="Acid Proteases"/>
    <property type="match status" value="2"/>
</dbReference>
<evidence type="ECO:0000313" key="8">
    <source>
        <dbReference type="Proteomes" id="UP001153555"/>
    </source>
</evidence>
<evidence type="ECO:0000256" key="2">
    <source>
        <dbReference type="ARBA" id="ARBA00022670"/>
    </source>
</evidence>
<dbReference type="GO" id="GO:0006508">
    <property type="term" value="P:proteolysis"/>
    <property type="evidence" value="ECO:0007669"/>
    <property type="project" value="UniProtKB-KW"/>
</dbReference>
<comment type="caution">
    <text evidence="7">The sequence shown here is derived from an EMBL/GenBank/DDBJ whole genome shotgun (WGS) entry which is preliminary data.</text>
</comment>
<dbReference type="OrthoDB" id="10526273at2759"/>
<evidence type="ECO:0008006" key="9">
    <source>
        <dbReference type="Google" id="ProtNLM"/>
    </source>
</evidence>
<evidence type="ECO:0000256" key="4">
    <source>
        <dbReference type="SAM" id="SignalP"/>
    </source>
</evidence>